<proteinExistence type="predicted"/>
<dbReference type="AlphaFoldDB" id="A0A1S8D7F0"/>
<name>A0A1S8D7F0_9PROT</name>
<keyword evidence="3" id="KW-1185">Reference proteome</keyword>
<reference evidence="2" key="1">
    <citation type="submission" date="2016-12" db="EMBL/GenBank/DDBJ databases">
        <title>Draft genome sequence of Roseomonas mucosa strain AU37, isolated from a peripheral intravenous catheter.</title>
        <authorList>
            <person name="Choudhury M.A."/>
            <person name="Sidjabat H.E."/>
            <person name="Wailan A.M."/>
            <person name="Zhang L."/>
            <person name="Marsh N.M."/>
            <person name="Rickard C.M."/>
            <person name="Davies M."/>
            <person name="Mcmillan D.J."/>
        </authorList>
    </citation>
    <scope>NUCLEOTIDE SEQUENCE [LARGE SCALE GENOMIC DNA]</scope>
    <source>
        <strain evidence="2">AU37</strain>
    </source>
</reference>
<protein>
    <submittedName>
        <fullName evidence="2">Tat pathway signal protein</fullName>
    </submittedName>
</protein>
<sequence>MTGLSLAPLSLAPLSLAPLSFTLAYAGFTGLCLAMERHHEQVFGVRRIPRRRRLGLAAGGWLLLAGSLLPLLPTHGAGPGITLWLGLLTAATLMLALLLSYAPRLVIAPAVAALAGSALLLLA</sequence>
<organism evidence="2 3">
    <name type="scientific">Roseomonas mucosa</name>
    <dbReference type="NCBI Taxonomy" id="207340"/>
    <lineage>
        <taxon>Bacteria</taxon>
        <taxon>Pseudomonadati</taxon>
        <taxon>Pseudomonadota</taxon>
        <taxon>Alphaproteobacteria</taxon>
        <taxon>Acetobacterales</taxon>
        <taxon>Roseomonadaceae</taxon>
        <taxon>Roseomonas</taxon>
    </lineage>
</organism>
<feature type="transmembrane region" description="Helical" evidence="1">
    <location>
        <begin position="78"/>
        <end position="98"/>
    </location>
</feature>
<dbReference type="RefSeq" id="WP_058389041.1">
    <property type="nucleotide sequence ID" value="NZ_LLWF02000009.1"/>
</dbReference>
<accession>A0A1S8D7F0</accession>
<dbReference type="Proteomes" id="UP000054844">
    <property type="component" value="Unassembled WGS sequence"/>
</dbReference>
<evidence type="ECO:0000313" key="3">
    <source>
        <dbReference type="Proteomes" id="UP000054844"/>
    </source>
</evidence>
<keyword evidence="1" id="KW-0812">Transmembrane</keyword>
<feature type="transmembrane region" description="Helical" evidence="1">
    <location>
        <begin position="12"/>
        <end position="34"/>
    </location>
</feature>
<dbReference type="STRING" id="207340.APZ41_004945"/>
<dbReference type="Pfam" id="PF11804">
    <property type="entry name" value="DUF3325"/>
    <property type="match status" value="1"/>
</dbReference>
<gene>
    <name evidence="2" type="ORF">APZ41_004945</name>
</gene>
<feature type="transmembrane region" description="Helical" evidence="1">
    <location>
        <begin position="54"/>
        <end position="72"/>
    </location>
</feature>
<dbReference type="EMBL" id="LLWF02000009">
    <property type="protein sequence ID" value="ONH84292.1"/>
    <property type="molecule type" value="Genomic_DNA"/>
</dbReference>
<keyword evidence="1" id="KW-1133">Transmembrane helix</keyword>
<evidence type="ECO:0000313" key="2">
    <source>
        <dbReference type="EMBL" id="ONH84292.1"/>
    </source>
</evidence>
<evidence type="ECO:0000256" key="1">
    <source>
        <dbReference type="SAM" id="Phobius"/>
    </source>
</evidence>
<feature type="transmembrane region" description="Helical" evidence="1">
    <location>
        <begin position="105"/>
        <end position="122"/>
    </location>
</feature>
<dbReference type="InterPro" id="IPR021762">
    <property type="entry name" value="DUF3325"/>
</dbReference>
<keyword evidence="1" id="KW-0472">Membrane</keyword>
<comment type="caution">
    <text evidence="2">The sequence shown here is derived from an EMBL/GenBank/DDBJ whole genome shotgun (WGS) entry which is preliminary data.</text>
</comment>